<organism evidence="1 2">
    <name type="scientific">Tripterygium wilfordii</name>
    <name type="common">Thunder God vine</name>
    <dbReference type="NCBI Taxonomy" id="458696"/>
    <lineage>
        <taxon>Eukaryota</taxon>
        <taxon>Viridiplantae</taxon>
        <taxon>Streptophyta</taxon>
        <taxon>Embryophyta</taxon>
        <taxon>Tracheophyta</taxon>
        <taxon>Spermatophyta</taxon>
        <taxon>Magnoliopsida</taxon>
        <taxon>eudicotyledons</taxon>
        <taxon>Gunneridae</taxon>
        <taxon>Pentapetalae</taxon>
        <taxon>rosids</taxon>
        <taxon>fabids</taxon>
        <taxon>Celastrales</taxon>
        <taxon>Celastraceae</taxon>
        <taxon>Tripterygium</taxon>
    </lineage>
</organism>
<protein>
    <submittedName>
        <fullName evidence="1">Uncharacterized protein</fullName>
    </submittedName>
</protein>
<evidence type="ECO:0000313" key="1">
    <source>
        <dbReference type="EMBL" id="KAF5744401.1"/>
    </source>
</evidence>
<dbReference type="Pfam" id="PF10184">
    <property type="entry name" value="DUF2358"/>
    <property type="match status" value="1"/>
</dbReference>
<proteinExistence type="predicted"/>
<name>A0A7J7DDL7_TRIWF</name>
<comment type="caution">
    <text evidence="1">The sequence shown here is derived from an EMBL/GenBank/DDBJ whole genome shotgun (WGS) entry which is preliminary data.</text>
</comment>
<dbReference type="AlphaFoldDB" id="A0A7J7DDL7"/>
<dbReference type="EMBL" id="JAAARO010000008">
    <property type="protein sequence ID" value="KAF5744401.1"/>
    <property type="molecule type" value="Genomic_DNA"/>
</dbReference>
<sequence length="158" mass="17933">MAFPVLLQEVSVVSAKICCSCNPGNHKSLTLSRRPDGFGSGARVSVKGGELKVSALNQNWSLYGQFSAPVKRGSGQSKAEKEKQDYYVNLGYAIRNLREEFPALFYRELSFDIYRDDIVFRDPINTFAGLDHYKSIFWGLRFYGRIFFRALWVGLISV</sequence>
<keyword evidence="2" id="KW-1185">Reference proteome</keyword>
<gene>
    <name evidence="1" type="ORF">HS088_TW08G01006</name>
</gene>
<dbReference type="PANTHER" id="PTHR31094">
    <property type="entry name" value="RIKEN CDNA 2310061I04 GENE"/>
    <property type="match status" value="1"/>
</dbReference>
<dbReference type="PANTHER" id="PTHR31094:SF2">
    <property type="entry name" value="RIKEN CDNA 2310061I04 GENE"/>
    <property type="match status" value="1"/>
</dbReference>
<dbReference type="InterPro" id="IPR018790">
    <property type="entry name" value="DUF2358"/>
</dbReference>
<reference evidence="1 2" key="1">
    <citation type="journal article" date="2020" name="Nat. Commun.">
        <title>Genome of Tripterygium wilfordii and identification of cytochrome P450 involved in triptolide biosynthesis.</title>
        <authorList>
            <person name="Tu L."/>
            <person name="Su P."/>
            <person name="Zhang Z."/>
            <person name="Gao L."/>
            <person name="Wang J."/>
            <person name="Hu T."/>
            <person name="Zhou J."/>
            <person name="Zhang Y."/>
            <person name="Zhao Y."/>
            <person name="Liu Y."/>
            <person name="Song Y."/>
            <person name="Tong Y."/>
            <person name="Lu Y."/>
            <person name="Yang J."/>
            <person name="Xu C."/>
            <person name="Jia M."/>
            <person name="Peters R.J."/>
            <person name="Huang L."/>
            <person name="Gao W."/>
        </authorList>
    </citation>
    <scope>NUCLEOTIDE SEQUENCE [LARGE SCALE GENOMIC DNA]</scope>
    <source>
        <strain evidence="2">cv. XIE 37</strain>
        <tissue evidence="1">Leaf</tissue>
    </source>
</reference>
<evidence type="ECO:0000313" key="2">
    <source>
        <dbReference type="Proteomes" id="UP000593562"/>
    </source>
</evidence>
<dbReference type="InParanoid" id="A0A7J7DDL7"/>
<dbReference type="Proteomes" id="UP000593562">
    <property type="component" value="Unassembled WGS sequence"/>
</dbReference>
<accession>A0A7J7DDL7</accession>